<dbReference type="EMBL" id="AP024958">
    <property type="protein sequence ID" value="BCZ84525.1"/>
    <property type="molecule type" value="Genomic_DNA"/>
</dbReference>
<protein>
    <submittedName>
        <fullName evidence="2">Uncharacterized protein</fullName>
    </submittedName>
</protein>
<evidence type="ECO:0000313" key="3">
    <source>
        <dbReference type="Proteomes" id="UP001319874"/>
    </source>
</evidence>
<organism evidence="2 3">
    <name type="scientific">Paraburkholderia terrae</name>
    <dbReference type="NCBI Taxonomy" id="311230"/>
    <lineage>
        <taxon>Bacteria</taxon>
        <taxon>Pseudomonadati</taxon>
        <taxon>Pseudomonadota</taxon>
        <taxon>Betaproteobacteria</taxon>
        <taxon>Burkholderiales</taxon>
        <taxon>Burkholderiaceae</taxon>
        <taxon>Paraburkholderia</taxon>
    </lineage>
</organism>
<accession>A0ABN6JVV6</accession>
<reference evidence="2 3" key="1">
    <citation type="journal article" date="2022" name="Front. Microbiol.">
        <title>Identification and characterization of a novel class of self-sufficient cytochrome P450 hydroxylase involved in cyclohexanecarboxylate degradation in Paraburkholderia terrae strain KU-64.</title>
        <authorList>
            <person name="Yamamoto T."/>
            <person name="Hasegawa Y."/>
            <person name="Iwaki H."/>
        </authorList>
    </citation>
    <scope>NUCLEOTIDE SEQUENCE [LARGE SCALE GENOMIC DNA]</scope>
    <source>
        <strain evidence="2 3">KU-64</strain>
    </source>
</reference>
<dbReference type="Proteomes" id="UP001319874">
    <property type="component" value="Chromosome 4"/>
</dbReference>
<name>A0ABN6JVV6_9BURK</name>
<proteinExistence type="predicted"/>
<sequence length="173" mass="19944">MHPVEIPSAQRRRDEPARFCFRYRRHRRHAGAYDVFIELDDIGNHCHIEIHHANVAVEERRPFTAGPLNVRRLGNAVNLLGLVHRVVSKDRSRPLPGGLVFVARLKPPYVLAPSVARRLHSENSGSQARKKQNGGGRNSHTPHLRTFQSEHETEVIHTVPRARTRHRYPIRRI</sequence>
<evidence type="ECO:0000313" key="2">
    <source>
        <dbReference type="EMBL" id="BCZ84525.1"/>
    </source>
</evidence>
<gene>
    <name evidence="2" type="ORF">PTKU64_82000</name>
</gene>
<evidence type="ECO:0000256" key="1">
    <source>
        <dbReference type="SAM" id="MobiDB-lite"/>
    </source>
</evidence>
<feature type="region of interest" description="Disordered" evidence="1">
    <location>
        <begin position="116"/>
        <end position="154"/>
    </location>
</feature>
<keyword evidence="3" id="KW-1185">Reference proteome</keyword>